<evidence type="ECO:0000313" key="2">
    <source>
        <dbReference type="EMBL" id="MEL1265222.1"/>
    </source>
</evidence>
<keyword evidence="3" id="KW-1185">Reference proteome</keyword>
<dbReference type="EMBL" id="JBBWWT010000005">
    <property type="protein sequence ID" value="MEL1265222.1"/>
    <property type="molecule type" value="Genomic_DNA"/>
</dbReference>
<name>A0ABU9J1V6_9GAMM</name>
<evidence type="ECO:0000256" key="1">
    <source>
        <dbReference type="SAM" id="MobiDB-lite"/>
    </source>
</evidence>
<sequence>MYRNQSRSAVITGPWQSSVAAAPRTPERRKRAPVQDPEALRAGLTPPQLITLEALEIFKWRLAFVRRPLFSTPIPVLFDRENTRYVVIEEDGTLNENPTLKLRG</sequence>
<reference evidence="2 3" key="1">
    <citation type="submission" date="2024-04" db="EMBL/GenBank/DDBJ databases">
        <title>Draft genome sequence of Pseudoxanthomonas putridarboris WD12.</title>
        <authorList>
            <person name="Oh J."/>
        </authorList>
    </citation>
    <scope>NUCLEOTIDE SEQUENCE [LARGE SCALE GENOMIC DNA]</scope>
    <source>
        <strain evidence="2 3">WD12</strain>
    </source>
</reference>
<proteinExistence type="predicted"/>
<accession>A0ABU9J1V6</accession>
<dbReference type="Proteomes" id="UP001459204">
    <property type="component" value="Unassembled WGS sequence"/>
</dbReference>
<evidence type="ECO:0000313" key="3">
    <source>
        <dbReference type="Proteomes" id="UP001459204"/>
    </source>
</evidence>
<feature type="compositionally biased region" description="Polar residues" evidence="1">
    <location>
        <begin position="1"/>
        <end position="19"/>
    </location>
</feature>
<gene>
    <name evidence="2" type="ORF">AAD027_12725</name>
</gene>
<protein>
    <submittedName>
        <fullName evidence="2">Uncharacterized protein</fullName>
    </submittedName>
</protein>
<dbReference type="RefSeq" id="WP_341726386.1">
    <property type="nucleotide sequence ID" value="NZ_JBBWWT010000005.1"/>
</dbReference>
<feature type="region of interest" description="Disordered" evidence="1">
    <location>
        <begin position="1"/>
        <end position="40"/>
    </location>
</feature>
<organism evidence="2 3">
    <name type="scientific">Pseudoxanthomonas putridarboris</name>
    <dbReference type="NCBI Taxonomy" id="752605"/>
    <lineage>
        <taxon>Bacteria</taxon>
        <taxon>Pseudomonadati</taxon>
        <taxon>Pseudomonadota</taxon>
        <taxon>Gammaproteobacteria</taxon>
        <taxon>Lysobacterales</taxon>
        <taxon>Lysobacteraceae</taxon>
        <taxon>Pseudoxanthomonas</taxon>
    </lineage>
</organism>
<comment type="caution">
    <text evidence="2">The sequence shown here is derived from an EMBL/GenBank/DDBJ whole genome shotgun (WGS) entry which is preliminary data.</text>
</comment>